<organism evidence="4 5">
    <name type="scientific">Phyllobacterium sophorae</name>
    <dbReference type="NCBI Taxonomy" id="1520277"/>
    <lineage>
        <taxon>Bacteria</taxon>
        <taxon>Pseudomonadati</taxon>
        <taxon>Pseudomonadota</taxon>
        <taxon>Alphaproteobacteria</taxon>
        <taxon>Hyphomicrobiales</taxon>
        <taxon>Phyllobacteriaceae</taxon>
        <taxon>Phyllobacterium</taxon>
    </lineage>
</organism>
<feature type="chain" id="PRO_5015124424" evidence="2">
    <location>
        <begin position="26"/>
        <end position="287"/>
    </location>
</feature>
<evidence type="ECO:0000256" key="2">
    <source>
        <dbReference type="SAM" id="SignalP"/>
    </source>
</evidence>
<evidence type="ECO:0000313" key="4">
    <source>
        <dbReference type="EMBL" id="PSH62194.1"/>
    </source>
</evidence>
<name>A0A2P7B6U6_9HYPH</name>
<dbReference type="RefSeq" id="WP_106665862.1">
    <property type="nucleotide sequence ID" value="NZ_PGGM01000010.1"/>
</dbReference>
<protein>
    <submittedName>
        <fullName evidence="4">Ectoine/hydroxyectoine ABC transporter substrate-binding protein EhuB</fullName>
    </submittedName>
</protein>
<dbReference type="InterPro" id="IPR001638">
    <property type="entry name" value="Solute-binding_3/MltF_N"/>
</dbReference>
<gene>
    <name evidence="4" type="primary">ehuB</name>
    <name evidence="4" type="ORF">CU103_20400</name>
</gene>
<proteinExistence type="predicted"/>
<dbReference type="CDD" id="cd01002">
    <property type="entry name" value="PBP2_Ehub_like"/>
    <property type="match status" value="1"/>
</dbReference>
<dbReference type="OrthoDB" id="9768183at2"/>
<feature type="domain" description="Solute-binding protein family 3/N-terminal" evidence="3">
    <location>
        <begin position="37"/>
        <end position="271"/>
    </location>
</feature>
<dbReference type="GO" id="GO:0051470">
    <property type="term" value="P:ectoine transmembrane transport"/>
    <property type="evidence" value="ECO:0007669"/>
    <property type="project" value="InterPro"/>
</dbReference>
<accession>A0A2P7B6U6</accession>
<feature type="signal peptide" evidence="2">
    <location>
        <begin position="1"/>
        <end position="25"/>
    </location>
</feature>
<dbReference type="SUPFAM" id="SSF53850">
    <property type="entry name" value="Periplasmic binding protein-like II"/>
    <property type="match status" value="1"/>
</dbReference>
<dbReference type="GO" id="GO:0033294">
    <property type="term" value="F:ectoine binding"/>
    <property type="evidence" value="ECO:0007669"/>
    <property type="project" value="InterPro"/>
</dbReference>
<comment type="caution">
    <text evidence="4">The sequence shown here is derived from an EMBL/GenBank/DDBJ whole genome shotgun (WGS) entry which is preliminary data.</text>
</comment>
<sequence length="287" mass="31007">MFKRILWASVTAAFLSGLAVSSAAAETTLERIKRDGIVQIGFANEKPYSFKQPDGSLAGVDYELARAAFAKLGVPKVEGVAVQFSALIPGLKAGYFDVIAAGLFIRPSRCAEIAFAEPHIQIADAITVRKGNPKNIHSYDDVLKNPDIKIGTQQGSASRKDFERLGIPESQLVVFQDFPEVSFALKSGRVDLTTSTIFAANEAVAADGGKTIERALPFTLPVFDGKPSINYLGFGFRKDDQELVTKFNDALRSLKGTPEYEAILAKYAVSATDIPSPEVKIADICKQ</sequence>
<evidence type="ECO:0000313" key="5">
    <source>
        <dbReference type="Proteomes" id="UP000241764"/>
    </source>
</evidence>
<keyword evidence="1 2" id="KW-0732">Signal</keyword>
<dbReference type="AlphaFoldDB" id="A0A2P7B6U6"/>
<dbReference type="Gene3D" id="3.40.190.10">
    <property type="entry name" value="Periplasmic binding protein-like II"/>
    <property type="match status" value="2"/>
</dbReference>
<dbReference type="Pfam" id="PF00497">
    <property type="entry name" value="SBP_bac_3"/>
    <property type="match status" value="1"/>
</dbReference>
<dbReference type="InterPro" id="IPR014337">
    <property type="entry name" value="Ectoine_EhuB"/>
</dbReference>
<dbReference type="SMART" id="SM00062">
    <property type="entry name" value="PBPb"/>
    <property type="match status" value="1"/>
</dbReference>
<dbReference type="NCBIfam" id="TIGR02995">
    <property type="entry name" value="ectoine_ehuB"/>
    <property type="match status" value="1"/>
</dbReference>
<dbReference type="Proteomes" id="UP000241764">
    <property type="component" value="Unassembled WGS sequence"/>
</dbReference>
<keyword evidence="5" id="KW-1185">Reference proteome</keyword>
<reference evidence="5" key="1">
    <citation type="submission" date="2017-11" db="EMBL/GenBank/DDBJ databases">
        <authorList>
            <person name="Kuznetsova I."/>
            <person name="Sazanova A."/>
            <person name="Chirak E."/>
            <person name="Safronova V."/>
            <person name="Willems A."/>
        </authorList>
    </citation>
    <scope>NUCLEOTIDE SEQUENCE [LARGE SCALE GENOMIC DNA]</scope>
    <source>
        <strain evidence="5">CCBAU 03422</strain>
    </source>
</reference>
<evidence type="ECO:0000256" key="1">
    <source>
        <dbReference type="ARBA" id="ARBA00022729"/>
    </source>
</evidence>
<evidence type="ECO:0000259" key="3">
    <source>
        <dbReference type="SMART" id="SM00062"/>
    </source>
</evidence>
<dbReference type="PANTHER" id="PTHR35936:SF17">
    <property type="entry name" value="ARGININE-BINDING EXTRACELLULAR PROTEIN ARTP"/>
    <property type="match status" value="1"/>
</dbReference>
<dbReference type="EMBL" id="PGGM01000010">
    <property type="protein sequence ID" value="PSH62194.1"/>
    <property type="molecule type" value="Genomic_DNA"/>
</dbReference>
<dbReference type="PANTHER" id="PTHR35936">
    <property type="entry name" value="MEMBRANE-BOUND LYTIC MUREIN TRANSGLYCOSYLASE F"/>
    <property type="match status" value="1"/>
</dbReference>